<dbReference type="SUPFAM" id="SSF54909">
    <property type="entry name" value="Dimeric alpha+beta barrel"/>
    <property type="match status" value="1"/>
</dbReference>
<reference evidence="2" key="1">
    <citation type="submission" date="2023-06" db="EMBL/GenBank/DDBJ databases">
        <title>Robiginitalea aurantiacus sp. nov. and Algoriphagus sediminis sp. nov., isolated from coastal sediment.</title>
        <authorList>
            <person name="Zhou Z.Y."/>
            <person name="An J."/>
            <person name="Jia Y.W."/>
            <person name="Du Z.J."/>
        </authorList>
    </citation>
    <scope>NUCLEOTIDE SEQUENCE</scope>
    <source>
        <strain evidence="2">C2-7</strain>
    </source>
</reference>
<gene>
    <name evidence="2" type="ORF">QVH07_14400</name>
</gene>
<sequence>MKTLRILAVTLIFGALFITLIGSSNPEKQIHLNSAENSIILLKFKTQPNKGSQALEELNKLLEEVKKEPNFVSIKLHVDPNDDTNILLYEEWQDLAYYTGPHMETSHLTGFMANSVNFLAGEPEITFWEMEKVFE</sequence>
<feature type="domain" description="ABM" evidence="1">
    <location>
        <begin position="38"/>
        <end position="127"/>
    </location>
</feature>
<proteinExistence type="predicted"/>
<dbReference type="RefSeq" id="WP_290001635.1">
    <property type="nucleotide sequence ID" value="NZ_JAUEPH010000006.1"/>
</dbReference>
<evidence type="ECO:0000313" key="2">
    <source>
        <dbReference type="EMBL" id="MDN3205351.1"/>
    </source>
</evidence>
<organism evidence="2 3">
    <name type="scientific">Algoriphagus sediminis</name>
    <dbReference type="NCBI Taxonomy" id="3057113"/>
    <lineage>
        <taxon>Bacteria</taxon>
        <taxon>Pseudomonadati</taxon>
        <taxon>Bacteroidota</taxon>
        <taxon>Cytophagia</taxon>
        <taxon>Cytophagales</taxon>
        <taxon>Cyclobacteriaceae</taxon>
        <taxon>Algoriphagus</taxon>
    </lineage>
</organism>
<keyword evidence="3" id="KW-1185">Reference proteome</keyword>
<dbReference type="Proteomes" id="UP001171916">
    <property type="component" value="Unassembled WGS sequence"/>
</dbReference>
<dbReference type="Pfam" id="PF03992">
    <property type="entry name" value="ABM"/>
    <property type="match status" value="1"/>
</dbReference>
<evidence type="ECO:0000313" key="3">
    <source>
        <dbReference type="Proteomes" id="UP001171916"/>
    </source>
</evidence>
<keyword evidence="2" id="KW-0503">Monooxygenase</keyword>
<protein>
    <submittedName>
        <fullName evidence="2">Antibiotic biosynthesis monooxygenase</fullName>
    </submittedName>
</protein>
<name>A0ABT7YFQ6_9BACT</name>
<dbReference type="InterPro" id="IPR007138">
    <property type="entry name" value="ABM_dom"/>
</dbReference>
<dbReference type="Gene3D" id="3.30.70.100">
    <property type="match status" value="1"/>
</dbReference>
<dbReference type="EMBL" id="JAUEPH010000006">
    <property type="protein sequence ID" value="MDN3205351.1"/>
    <property type="molecule type" value="Genomic_DNA"/>
</dbReference>
<accession>A0ABT7YFQ6</accession>
<evidence type="ECO:0000259" key="1">
    <source>
        <dbReference type="PROSITE" id="PS51725"/>
    </source>
</evidence>
<comment type="caution">
    <text evidence="2">The sequence shown here is derived from an EMBL/GenBank/DDBJ whole genome shotgun (WGS) entry which is preliminary data.</text>
</comment>
<dbReference type="InterPro" id="IPR011008">
    <property type="entry name" value="Dimeric_a/b-barrel"/>
</dbReference>
<dbReference type="PROSITE" id="PS51725">
    <property type="entry name" value="ABM"/>
    <property type="match status" value="1"/>
</dbReference>
<dbReference type="GO" id="GO:0004497">
    <property type="term" value="F:monooxygenase activity"/>
    <property type="evidence" value="ECO:0007669"/>
    <property type="project" value="UniProtKB-KW"/>
</dbReference>
<keyword evidence="2" id="KW-0560">Oxidoreductase</keyword>